<dbReference type="PANTHER" id="PTHR44533">
    <property type="entry name" value="DEAD/H RNA HELICASE, PUTATIVE-RELATED"/>
    <property type="match status" value="1"/>
</dbReference>
<dbReference type="Pfam" id="PF00270">
    <property type="entry name" value="DEAD"/>
    <property type="match status" value="1"/>
</dbReference>
<sequence length="287" mass="32748">MKKAQSCMDAWQQTRTCDPKSNDMKYPVLLMESIQNMVQGFHSLFTDKDKKKLARYMQKLGFDDVAATFYDLHPESGKGSEQLSVHTTSVRFQLEHMGHLLKRDERTDADPRVDHFIPDTWQRELLDAVDNNESAVIVAPTSSGRPAKGRAVYGVFTRDYRFNALNSQILVTVPQCLEILFLSPHKQDWTKNVKYVIFDEVHCLGQESGAEVWEHLLLLIRCPFLALSATIGNPHDLMDWLQAAQDFREQQDKQDSGGKLRNSYRIRLGEGGYIIFLFAKPGVHGGM</sequence>
<dbReference type="GO" id="GO:0003676">
    <property type="term" value="F:nucleic acid binding"/>
    <property type="evidence" value="ECO:0007669"/>
    <property type="project" value="InterPro"/>
</dbReference>
<gene>
    <name evidence="4" type="primary">DDX60_10</name>
    <name evidence="4" type="ORF">OS493_003897</name>
</gene>
<dbReference type="GO" id="GO:0005524">
    <property type="term" value="F:ATP binding"/>
    <property type="evidence" value="ECO:0007669"/>
    <property type="project" value="InterPro"/>
</dbReference>
<accession>A0A9X0D6Q9</accession>
<keyword evidence="2 4" id="KW-0547">Nucleotide-binding</keyword>
<evidence type="ECO:0000313" key="4">
    <source>
        <dbReference type="EMBL" id="KAJ7386939.1"/>
    </source>
</evidence>
<protein>
    <submittedName>
        <fullName evidence="4">ATP-dependent RNA helicase ddx60</fullName>
        <ecNumber evidence="4">3.6.4.13</ecNumber>
    </submittedName>
</protein>
<proteinExistence type="predicted"/>
<name>A0A9X0D6Q9_9CNID</name>
<evidence type="ECO:0000256" key="1">
    <source>
        <dbReference type="ARBA" id="ARBA00022801"/>
    </source>
</evidence>
<dbReference type="Pfam" id="PF26167">
    <property type="entry name" value="TPR_DDX60"/>
    <property type="match status" value="1"/>
</dbReference>
<dbReference type="PANTHER" id="PTHR44533:SF4">
    <property type="entry name" value="DEAD_H RNA HELICASE, PUTATIVE-RELATED"/>
    <property type="match status" value="1"/>
</dbReference>
<dbReference type="InterPro" id="IPR014001">
    <property type="entry name" value="Helicase_ATP-bd"/>
</dbReference>
<dbReference type="GO" id="GO:0016787">
    <property type="term" value="F:hydrolase activity"/>
    <property type="evidence" value="ECO:0007669"/>
    <property type="project" value="UniProtKB-KW"/>
</dbReference>
<dbReference type="GO" id="GO:0003724">
    <property type="term" value="F:RNA helicase activity"/>
    <property type="evidence" value="ECO:0007669"/>
    <property type="project" value="UniProtKB-EC"/>
</dbReference>
<evidence type="ECO:0000256" key="2">
    <source>
        <dbReference type="ARBA" id="ARBA00022806"/>
    </source>
</evidence>
<dbReference type="PROSITE" id="PS51192">
    <property type="entry name" value="HELICASE_ATP_BIND_1"/>
    <property type="match status" value="1"/>
</dbReference>
<dbReference type="InterPro" id="IPR027417">
    <property type="entry name" value="P-loop_NTPase"/>
</dbReference>
<dbReference type="Proteomes" id="UP001163046">
    <property type="component" value="Unassembled WGS sequence"/>
</dbReference>
<dbReference type="InterPro" id="IPR011545">
    <property type="entry name" value="DEAD/DEAH_box_helicase_dom"/>
</dbReference>
<dbReference type="SUPFAM" id="SSF52540">
    <property type="entry name" value="P-loop containing nucleoside triphosphate hydrolases"/>
    <property type="match status" value="1"/>
</dbReference>
<organism evidence="4 5">
    <name type="scientific">Desmophyllum pertusum</name>
    <dbReference type="NCBI Taxonomy" id="174260"/>
    <lineage>
        <taxon>Eukaryota</taxon>
        <taxon>Metazoa</taxon>
        <taxon>Cnidaria</taxon>
        <taxon>Anthozoa</taxon>
        <taxon>Hexacorallia</taxon>
        <taxon>Scleractinia</taxon>
        <taxon>Caryophylliina</taxon>
        <taxon>Caryophylliidae</taxon>
        <taxon>Desmophyllum</taxon>
    </lineage>
</organism>
<dbReference type="InterPro" id="IPR052431">
    <property type="entry name" value="SKI2_subfamily_helicases"/>
</dbReference>
<keyword evidence="1 4" id="KW-0378">Hydrolase</keyword>
<reference evidence="4" key="1">
    <citation type="submission" date="2023-01" db="EMBL/GenBank/DDBJ databases">
        <title>Genome assembly of the deep-sea coral Lophelia pertusa.</title>
        <authorList>
            <person name="Herrera S."/>
            <person name="Cordes E."/>
        </authorList>
    </citation>
    <scope>NUCLEOTIDE SEQUENCE</scope>
    <source>
        <strain evidence="4">USNM1676648</strain>
        <tissue evidence="4">Polyp</tissue>
    </source>
</reference>
<evidence type="ECO:0000313" key="5">
    <source>
        <dbReference type="Proteomes" id="UP001163046"/>
    </source>
</evidence>
<dbReference type="EC" id="3.6.4.13" evidence="4"/>
<comment type="caution">
    <text evidence="4">The sequence shown here is derived from an EMBL/GenBank/DDBJ whole genome shotgun (WGS) entry which is preliminary data.</text>
</comment>
<dbReference type="AlphaFoldDB" id="A0A9X0D6Q9"/>
<evidence type="ECO:0000259" key="3">
    <source>
        <dbReference type="PROSITE" id="PS51192"/>
    </source>
</evidence>
<dbReference type="EMBL" id="MU825874">
    <property type="protein sequence ID" value="KAJ7386939.1"/>
    <property type="molecule type" value="Genomic_DNA"/>
</dbReference>
<keyword evidence="2 4" id="KW-0067">ATP-binding</keyword>
<feature type="domain" description="Helicase ATP-binding" evidence="3">
    <location>
        <begin position="124"/>
        <end position="249"/>
    </location>
</feature>
<dbReference type="Gene3D" id="3.40.50.300">
    <property type="entry name" value="P-loop containing nucleotide triphosphate hydrolases"/>
    <property type="match status" value="2"/>
</dbReference>
<keyword evidence="5" id="KW-1185">Reference proteome</keyword>
<dbReference type="OrthoDB" id="64767at2759"/>
<keyword evidence="2 4" id="KW-0347">Helicase</keyword>
<dbReference type="GO" id="GO:0005737">
    <property type="term" value="C:cytoplasm"/>
    <property type="evidence" value="ECO:0007669"/>
    <property type="project" value="TreeGrafter"/>
</dbReference>